<feature type="region of interest" description="Disordered" evidence="2">
    <location>
        <begin position="838"/>
        <end position="874"/>
    </location>
</feature>
<proteinExistence type="inferred from homology"/>
<comment type="similarity">
    <text evidence="1">Belongs to the HEATR5 family.</text>
</comment>
<dbReference type="InParanoid" id="A0A0G4F8S1"/>
<dbReference type="Pfam" id="PF25808">
    <property type="entry name" value="TPR_LAA1_C"/>
    <property type="match status" value="1"/>
</dbReference>
<dbReference type="GO" id="GO:0006897">
    <property type="term" value="P:endocytosis"/>
    <property type="evidence" value="ECO:0007669"/>
    <property type="project" value="TreeGrafter"/>
</dbReference>
<dbReference type="GO" id="GO:0005829">
    <property type="term" value="C:cytosol"/>
    <property type="evidence" value="ECO:0007669"/>
    <property type="project" value="GOC"/>
</dbReference>
<dbReference type="PANTHER" id="PTHR21663:SF0">
    <property type="entry name" value="HEAT REPEAT-CONTAINING PROTEIN 5B"/>
    <property type="match status" value="1"/>
</dbReference>
<dbReference type="Gene3D" id="1.25.10.10">
    <property type="entry name" value="Leucine-rich Repeat Variant"/>
    <property type="match status" value="2"/>
</dbReference>
<feature type="compositionally biased region" description="Polar residues" evidence="2">
    <location>
        <begin position="975"/>
        <end position="989"/>
    </location>
</feature>
<organism evidence="4 5">
    <name type="scientific">Vitrella brassicaformis (strain CCMP3155)</name>
    <dbReference type="NCBI Taxonomy" id="1169540"/>
    <lineage>
        <taxon>Eukaryota</taxon>
        <taxon>Sar</taxon>
        <taxon>Alveolata</taxon>
        <taxon>Colpodellida</taxon>
        <taxon>Vitrellaceae</taxon>
        <taxon>Vitrella</taxon>
    </lineage>
</organism>
<dbReference type="GO" id="GO:0016020">
    <property type="term" value="C:membrane"/>
    <property type="evidence" value="ECO:0007669"/>
    <property type="project" value="TreeGrafter"/>
</dbReference>
<evidence type="ECO:0000256" key="2">
    <source>
        <dbReference type="SAM" id="MobiDB-lite"/>
    </source>
</evidence>
<dbReference type="InterPro" id="IPR057981">
    <property type="entry name" value="TPR_LAA1-like_C"/>
</dbReference>
<dbReference type="GO" id="GO:0005794">
    <property type="term" value="C:Golgi apparatus"/>
    <property type="evidence" value="ECO:0007669"/>
    <property type="project" value="TreeGrafter"/>
</dbReference>
<protein>
    <recommendedName>
        <fullName evidence="3">LAA1-like C-terminal TPR repeats domain-containing protein</fullName>
    </recommendedName>
</protein>
<dbReference type="InterPro" id="IPR046837">
    <property type="entry name" value="Laa1/Sip1/HEATR5-like_HEAT"/>
</dbReference>
<evidence type="ECO:0000259" key="3">
    <source>
        <dbReference type="Pfam" id="PF25808"/>
    </source>
</evidence>
<feature type="region of interest" description="Disordered" evidence="2">
    <location>
        <begin position="2426"/>
        <end position="2467"/>
    </location>
</feature>
<dbReference type="VEuPathDB" id="CryptoDB:Vbra_14788"/>
<dbReference type="OrthoDB" id="421569at2759"/>
<dbReference type="EMBL" id="CDMY01000393">
    <property type="protein sequence ID" value="CEM09114.1"/>
    <property type="molecule type" value="Genomic_DNA"/>
</dbReference>
<keyword evidence="5" id="KW-1185">Reference proteome</keyword>
<dbReference type="OMA" id="YAFTWHS"/>
<dbReference type="GO" id="GO:0008104">
    <property type="term" value="P:intracellular protein localization"/>
    <property type="evidence" value="ECO:0007669"/>
    <property type="project" value="TreeGrafter"/>
</dbReference>
<evidence type="ECO:0000256" key="1">
    <source>
        <dbReference type="ARBA" id="ARBA00008304"/>
    </source>
</evidence>
<dbReference type="InterPro" id="IPR040108">
    <property type="entry name" value="Laa1/Sip1/HEATR5"/>
</dbReference>
<evidence type="ECO:0000313" key="5">
    <source>
        <dbReference type="Proteomes" id="UP000041254"/>
    </source>
</evidence>
<feature type="region of interest" description="Disordered" evidence="2">
    <location>
        <begin position="669"/>
        <end position="690"/>
    </location>
</feature>
<dbReference type="PANTHER" id="PTHR21663">
    <property type="entry name" value="HYPOTHETICAL HEAT DOMAIN-CONTAINING"/>
    <property type="match status" value="1"/>
</dbReference>
<reference evidence="4 5" key="1">
    <citation type="submission" date="2014-11" db="EMBL/GenBank/DDBJ databases">
        <authorList>
            <person name="Zhu J."/>
            <person name="Qi W."/>
            <person name="Song R."/>
        </authorList>
    </citation>
    <scope>NUCLEOTIDE SEQUENCE [LARGE SCALE GENOMIC DNA]</scope>
</reference>
<evidence type="ECO:0000313" key="4">
    <source>
        <dbReference type="EMBL" id="CEM09114.1"/>
    </source>
</evidence>
<feature type="region of interest" description="Disordered" evidence="2">
    <location>
        <begin position="950"/>
        <end position="991"/>
    </location>
</feature>
<dbReference type="GO" id="GO:0030139">
    <property type="term" value="C:endocytic vesicle"/>
    <property type="evidence" value="ECO:0007669"/>
    <property type="project" value="TreeGrafter"/>
</dbReference>
<feature type="region of interest" description="Disordered" evidence="2">
    <location>
        <begin position="1422"/>
        <end position="1531"/>
    </location>
</feature>
<accession>A0A0G4F8S1</accession>
<name>A0A0G4F8S1_VITBC</name>
<feature type="region of interest" description="Disordered" evidence="2">
    <location>
        <begin position="1627"/>
        <end position="1646"/>
    </location>
</feature>
<dbReference type="Proteomes" id="UP000041254">
    <property type="component" value="Unassembled WGS sequence"/>
</dbReference>
<dbReference type="InterPro" id="IPR016024">
    <property type="entry name" value="ARM-type_fold"/>
</dbReference>
<dbReference type="STRING" id="1169540.A0A0G4F8S1"/>
<feature type="compositionally biased region" description="Basic and acidic residues" evidence="2">
    <location>
        <begin position="2428"/>
        <end position="2440"/>
    </location>
</feature>
<dbReference type="Pfam" id="PF20210">
    <property type="entry name" value="Laa1_Sip1_HTR5"/>
    <property type="match status" value="1"/>
</dbReference>
<sequence length="2467" mass="263210">MADQLVAQLELLRKAVSDASAGQVTNGRKMEVLRTLPSLLPSLPKDAIRKHQKHLEDLTHQLVKQNPTQVIKRLLAVNLVLLYRHGDSVTVTSTVSQLVLTANSPSAKVAPPVRAAALAVVGEMVAHPGDPLAEEGVVGLGVGTWLSSFLPEIVSAVGRHQRVPEAGIRESALLCLWRCLEAMGGMVGGITLANEGWKVISKALADKAPCVRAAAYKCLGALAWSSPVALTTHFDSMVGLCVKNASEEGGGVDRGGRRDLVEALAAILTMAASLPVADAQTAPSSMGMTVPWLSTPTITTMTMDKKRRAVVDTPSALTFLTSTFSKPNQTPQLRETLAATYVTVCTFKQALSEQAIHAAYGSEGPDLSEALQIWLDGLGVGGERSALGLVGFAGMPQAMQRGAGWGNTLDGWHAVSCVSHSSRGLVRLARGSAPGGPLASLIERVLCPFLTAYTPSTSPMQMVCVLEVLAYACYQAGESLCTLETQVTEPLLYILSSVQGEHATLLQQQAAWGLRIIAHASPPKLFQLLSVLLNLSTIDNAELMAFTSKDAAKTDPDGRFLEGHLRSLCGHCTALASLVAELSPPNTNSRLAVPHDVTSAVMGTCKALTQAHPLPPVFSQRRLCAFVLLEPLMALGDDWTGARLTTVFALWKSALGKKSIDGLKQLYQYHHPSPGEKPSPPDGEGAPSKDAKPTDELLVVLAALKSLLSFLKHSKHGLLVSLPHLHKIVVVFLTNVSQLVSFFPHPYSMDGGGPRGVTFSGSECGMGGVLLAMRAGLYEAFAAIASTHYAGRFVSLLNLLADDLTRPAASPVFPLYSMVSDYLPSSDHYVDLSDLQATQPDTPITLPQPHPSPSSTSHQPLDDDPDGPMPPNMACVAFGGRMGGLGVWCPLWDPWDVREPTGRPLLMEREPLELRCRTAALCLFGEIMAAPSVPENTRMTVIQHLMKKYRQSAPPSTTTGASTTSGISGTASAIPSSLHQHQDLSQAGRTASTSTATATAASAVASIIKDLPNLNLNRPAAGSSSSSAAAAGSSSGPLHTWDASLVVPISVMAGVLSYLLRAAAYRGQRDKEGGDAGSGLGRGEEDLIVGVVKEGLLAQSPLLVRMHVEVFSLLFVLHELQRERSSGAAPPLLDVIHQFTANKASPQARASAALLCGSLIRCFSQWAPSLTPNSTPSPSPSPSVCPYLRPVMGDLLSLATETAQPGRLAMLHAFGLIMDATGGAFLPYMKDSLTFATAHLLADPYPNPLIAAALSHILMSAVTVVLSPSPGDAGVREEALSKVVGVWSELRFFPFPEATAPLHCAVMSVLRRVVLVAPWSFDLSSSELAGVARVRLDHPCSTVRWAALEALTALLKAHMALPALLDEQLDGLLFVMLDDEEEPLVLAAARRLIALRLQQEGLSQLPKCIGLLKSVLQGSSASDSLRPVRSVRTSPAPPPPRTPSSHHDEPPNEQKDSFDDDVNEDSTPPTSPTAGGRGKGASMTSSGQGLSDGREGGGRAGSQRGLPSGLQPRMAPSLSRRGRGRSREAKATTKAFAIRCLRWLLELASPHDASRHYTLDPEDVHGRGSEGGSGGDDGCLGGRLVHHLETLLFLACGAVSSPLMTVAEEGTHLLLLLVQRFKRTKDPHKLTDDDNERDDGESADRRPPLLLQFEAPLFAALRQTLQPDCPPPIAILGLHLLFELLTGHLFSSSRRLVQLLLGPLQSPLASSSSSSAAAASSSRRADLGAGGGGGAGSDCNSDLESHMRFNPFFCERESSKLHLCRIKLACRVAEGEGDVGVDEIRPYLPDLTRHVWLLFRDCVLLQSEMSSTFLRSYQPYSLVMADCKALASTYRTILTDTTLFRGLNALARHNHLQPLMQPAAKPSSPTPPSPPSVIILGYAVHRLTQLASQRGKDGALGGNDLSASFRELGVGDSAVGESEVTEMRCIVECVRHLMGLRREGGGGVAESDWGFAEEVLRGVWEATFHHTDPTVRSMLLPDLLALLNHLTVNLPRPSSSPGDPCLPFWHTLARASFQLCVVAFNTIASSHPSASASLVPLVYDFYALWLSTITPVTHGRLSAFWWLLFVSPFPVDVLLTHGNPQPVLKAWRHICRALADSTSPASSLLVLRWLLGSQDEHLRGRLLKNGVGERPDGEGALSRAGSLGSQAWASEREEAERAALVLFALFVTTLSHFDGFDRNVDKRQLAKSAGIARGLFDAMIYGDQDGLPVTLPLPLSMTQSPIVSSLHNLLQSSNCRWLVPSMLATLSPSLLPLVRVAPPVLVVPSSPPVSSSLMKDSDEEFGLSNGKVGEDVLEALTGWHGLQLCLAAMTASATKESEAAAWEGVARLVLVLASGCLEALMDAAIGANCIVKRTDGEQQQQEWIKVSTGGAGELSGYHRTMAAMLLDFASRHQDAFKTALGTALSARQKQLVEALLRAHLPQMAKREDGREAERGQQGKRQRKEGPVKAAQVKGGRIELKMQF</sequence>
<feature type="domain" description="LAA1-like C-terminal TPR repeats" evidence="3">
    <location>
        <begin position="2379"/>
        <end position="2423"/>
    </location>
</feature>
<dbReference type="InterPro" id="IPR011989">
    <property type="entry name" value="ARM-like"/>
</dbReference>
<gene>
    <name evidence="4" type="ORF">Vbra_14788</name>
</gene>
<feature type="compositionally biased region" description="Basic and acidic residues" evidence="2">
    <location>
        <begin position="1445"/>
        <end position="1457"/>
    </location>
</feature>
<feature type="compositionally biased region" description="Low complexity" evidence="2">
    <location>
        <begin position="952"/>
        <end position="974"/>
    </location>
</feature>
<dbReference type="SUPFAM" id="SSF48371">
    <property type="entry name" value="ARM repeat"/>
    <property type="match status" value="3"/>
</dbReference>
<dbReference type="GO" id="GO:0042147">
    <property type="term" value="P:retrograde transport, endosome to Golgi"/>
    <property type="evidence" value="ECO:0007669"/>
    <property type="project" value="TreeGrafter"/>
</dbReference>